<evidence type="ECO:0000256" key="2">
    <source>
        <dbReference type="SAM" id="Phobius"/>
    </source>
</evidence>
<reference evidence="4" key="2">
    <citation type="submission" date="2020-11" db="EMBL/GenBank/DDBJ databases">
        <authorList>
            <person name="McCartney M.A."/>
            <person name="Auch B."/>
            <person name="Kono T."/>
            <person name="Mallez S."/>
            <person name="Becker A."/>
            <person name="Gohl D.M."/>
            <person name="Silverstein K.A.T."/>
            <person name="Koren S."/>
            <person name="Bechman K.B."/>
            <person name="Herman A."/>
            <person name="Abrahante J.E."/>
            <person name="Garbe J."/>
        </authorList>
    </citation>
    <scope>NUCLEOTIDE SEQUENCE</scope>
    <source>
        <strain evidence="4">Duluth1</strain>
        <tissue evidence="4">Whole animal</tissue>
    </source>
</reference>
<feature type="transmembrane region" description="Helical" evidence="2">
    <location>
        <begin position="237"/>
        <end position="262"/>
    </location>
</feature>
<accession>A0A9D4KY16</accession>
<feature type="signal peptide" evidence="3">
    <location>
        <begin position="1"/>
        <end position="16"/>
    </location>
</feature>
<dbReference type="EMBL" id="JAIWYP010000003">
    <property type="protein sequence ID" value="KAH3847990.1"/>
    <property type="molecule type" value="Genomic_DNA"/>
</dbReference>
<dbReference type="Proteomes" id="UP000828390">
    <property type="component" value="Unassembled WGS sequence"/>
</dbReference>
<evidence type="ECO:0000313" key="5">
    <source>
        <dbReference type="Proteomes" id="UP000828390"/>
    </source>
</evidence>
<keyword evidence="2" id="KW-0812">Transmembrane</keyword>
<name>A0A9D4KY16_DREPO</name>
<keyword evidence="2" id="KW-0472">Membrane</keyword>
<organism evidence="4 5">
    <name type="scientific">Dreissena polymorpha</name>
    <name type="common">Zebra mussel</name>
    <name type="synonym">Mytilus polymorpha</name>
    <dbReference type="NCBI Taxonomy" id="45954"/>
    <lineage>
        <taxon>Eukaryota</taxon>
        <taxon>Metazoa</taxon>
        <taxon>Spiralia</taxon>
        <taxon>Lophotrochozoa</taxon>
        <taxon>Mollusca</taxon>
        <taxon>Bivalvia</taxon>
        <taxon>Autobranchia</taxon>
        <taxon>Heteroconchia</taxon>
        <taxon>Euheterodonta</taxon>
        <taxon>Imparidentia</taxon>
        <taxon>Neoheterodontei</taxon>
        <taxon>Myida</taxon>
        <taxon>Dreissenoidea</taxon>
        <taxon>Dreissenidae</taxon>
        <taxon>Dreissena</taxon>
    </lineage>
</organism>
<proteinExistence type="predicted"/>
<keyword evidence="2" id="KW-1133">Transmembrane helix</keyword>
<dbReference type="AlphaFoldDB" id="A0A9D4KY16"/>
<evidence type="ECO:0000256" key="1">
    <source>
        <dbReference type="SAM" id="MobiDB-lite"/>
    </source>
</evidence>
<feature type="compositionally biased region" description="Basic and acidic residues" evidence="1">
    <location>
        <begin position="363"/>
        <end position="378"/>
    </location>
</feature>
<gene>
    <name evidence="4" type="ORF">DPMN_090326</name>
</gene>
<keyword evidence="5" id="KW-1185">Reference proteome</keyword>
<feature type="region of interest" description="Disordered" evidence="1">
    <location>
        <begin position="339"/>
        <end position="378"/>
    </location>
</feature>
<reference evidence="4" key="1">
    <citation type="journal article" date="2019" name="bioRxiv">
        <title>The Genome of the Zebra Mussel, Dreissena polymorpha: A Resource for Invasive Species Research.</title>
        <authorList>
            <person name="McCartney M.A."/>
            <person name="Auch B."/>
            <person name="Kono T."/>
            <person name="Mallez S."/>
            <person name="Zhang Y."/>
            <person name="Obille A."/>
            <person name="Becker A."/>
            <person name="Abrahante J.E."/>
            <person name="Garbe J."/>
            <person name="Badalamenti J.P."/>
            <person name="Herman A."/>
            <person name="Mangelson H."/>
            <person name="Liachko I."/>
            <person name="Sullivan S."/>
            <person name="Sone E.D."/>
            <person name="Koren S."/>
            <person name="Silverstein K.A.T."/>
            <person name="Beckman K.B."/>
            <person name="Gohl D.M."/>
        </authorList>
    </citation>
    <scope>NUCLEOTIDE SEQUENCE</scope>
    <source>
        <strain evidence="4">Duluth1</strain>
        <tissue evidence="4">Whole animal</tissue>
    </source>
</reference>
<protein>
    <submittedName>
        <fullName evidence="4">Uncharacterized protein</fullName>
    </submittedName>
</protein>
<keyword evidence="3" id="KW-0732">Signal</keyword>
<evidence type="ECO:0000313" key="4">
    <source>
        <dbReference type="EMBL" id="KAH3847990.1"/>
    </source>
</evidence>
<feature type="chain" id="PRO_5038571241" evidence="3">
    <location>
        <begin position="17"/>
        <end position="378"/>
    </location>
</feature>
<evidence type="ECO:0000256" key="3">
    <source>
        <dbReference type="SAM" id="SignalP"/>
    </source>
</evidence>
<comment type="caution">
    <text evidence="4">The sequence shown here is derived from an EMBL/GenBank/DDBJ whole genome shotgun (WGS) entry which is preliminary data.</text>
</comment>
<sequence>MWNFWVLICLTSVARMTPLPHIAINVLTGSILNITCTFHETSTGNILFYKLNGNTTEARLKIENDVGQCSLTSGLSPKEVNCSCLDTNSVVCNISGDKNVQDNYTWKCATFTKNHNHPFYSNVAVVQKDGQISRSSTYATLKDTMSTWRTYEVTEILDDKQDQNIPSTVLASTSSVSYSISETEGETTWMFDSNTGVASHTTGFRFDITQNKPNDTLEALENRSVTTASKKFFHDSFYPNVIISSASVVLIILTATLFTCVYRKYRTHSDDHDVSYLTSPEDANVLTRQRLSSDHYDRIPSIAMSSIVECNLPNESECEQTSVKYFEVISDTSVSDVLSDKTDGSKAQTSTERGCYEDLLQGRTDEKYGKRESKSNTI</sequence>